<evidence type="ECO:0000256" key="1">
    <source>
        <dbReference type="ARBA" id="ARBA00023125"/>
    </source>
</evidence>
<reference evidence="3 4" key="1">
    <citation type="submission" date="2018-04" db="EMBL/GenBank/DDBJ databases">
        <title>Genomic Encyclopedia of Archaeal and Bacterial Type Strains, Phase II (KMG-II): from individual species to whole genera.</title>
        <authorList>
            <person name="Goeker M."/>
        </authorList>
    </citation>
    <scope>NUCLEOTIDE SEQUENCE [LARGE SCALE GENOMIC DNA]</scope>
    <source>
        <strain evidence="3 4">DSM 45169</strain>
    </source>
</reference>
<dbReference type="PANTHER" id="PTHR33164">
    <property type="entry name" value="TRANSCRIPTIONAL REGULATOR, MARR FAMILY"/>
    <property type="match status" value="1"/>
</dbReference>
<comment type="caution">
    <text evidence="3">The sequence shown here is derived from an EMBL/GenBank/DDBJ whole genome shotgun (WGS) entry which is preliminary data.</text>
</comment>
<organism evidence="3 4">
    <name type="scientific">Desmospora activa DSM 45169</name>
    <dbReference type="NCBI Taxonomy" id="1121389"/>
    <lineage>
        <taxon>Bacteria</taxon>
        <taxon>Bacillati</taxon>
        <taxon>Bacillota</taxon>
        <taxon>Bacilli</taxon>
        <taxon>Bacillales</taxon>
        <taxon>Thermoactinomycetaceae</taxon>
        <taxon>Desmospora</taxon>
    </lineage>
</organism>
<evidence type="ECO:0000259" key="2">
    <source>
        <dbReference type="PROSITE" id="PS50995"/>
    </source>
</evidence>
<dbReference type="GO" id="GO:0003700">
    <property type="term" value="F:DNA-binding transcription factor activity"/>
    <property type="evidence" value="ECO:0007669"/>
    <property type="project" value="InterPro"/>
</dbReference>
<keyword evidence="1 3" id="KW-0238">DNA-binding</keyword>
<dbReference type="Proteomes" id="UP000241639">
    <property type="component" value="Unassembled WGS sequence"/>
</dbReference>
<dbReference type="InterPro" id="IPR036390">
    <property type="entry name" value="WH_DNA-bd_sf"/>
</dbReference>
<keyword evidence="4" id="KW-1185">Reference proteome</keyword>
<gene>
    <name evidence="3" type="ORF">C8J48_0351</name>
</gene>
<dbReference type="GO" id="GO:0006950">
    <property type="term" value="P:response to stress"/>
    <property type="evidence" value="ECO:0007669"/>
    <property type="project" value="TreeGrafter"/>
</dbReference>
<dbReference type="EMBL" id="PZZP01000001">
    <property type="protein sequence ID" value="PTM57794.1"/>
    <property type="molecule type" value="Genomic_DNA"/>
</dbReference>
<dbReference type="InterPro" id="IPR000835">
    <property type="entry name" value="HTH_MarR-typ"/>
</dbReference>
<dbReference type="SUPFAM" id="SSF46785">
    <property type="entry name" value="Winged helix' DNA-binding domain"/>
    <property type="match status" value="1"/>
</dbReference>
<dbReference type="InterPro" id="IPR039422">
    <property type="entry name" value="MarR/SlyA-like"/>
</dbReference>
<name>A0A2T4Z7D2_9BACL</name>
<sequence>MNKHDDIIKSWLQFTNFHTKIQRKLDHVLQKQYQIALKEFYVLLFLSEAPDQKLRLSQLQQMVGLSQSAMSRLAARMEQKSCGVIRRSGYDDDKRGVCAVLTDRGEVRINEIMNTVNQTLRECFSQEEIDHLLLLMNPNQE</sequence>
<dbReference type="RefSeq" id="WP_170105063.1">
    <property type="nucleotide sequence ID" value="NZ_PZZP01000001.1"/>
</dbReference>
<dbReference type="SMART" id="SM00347">
    <property type="entry name" value="HTH_MARR"/>
    <property type="match status" value="1"/>
</dbReference>
<dbReference type="Gene3D" id="1.10.10.10">
    <property type="entry name" value="Winged helix-like DNA-binding domain superfamily/Winged helix DNA-binding domain"/>
    <property type="match status" value="1"/>
</dbReference>
<protein>
    <submittedName>
        <fullName evidence="3">DNA-binding MarR family transcriptional regulator</fullName>
    </submittedName>
</protein>
<evidence type="ECO:0000313" key="3">
    <source>
        <dbReference type="EMBL" id="PTM57794.1"/>
    </source>
</evidence>
<accession>A0A2T4Z7D2</accession>
<dbReference type="InterPro" id="IPR036388">
    <property type="entry name" value="WH-like_DNA-bd_sf"/>
</dbReference>
<dbReference type="AlphaFoldDB" id="A0A2T4Z7D2"/>
<evidence type="ECO:0000313" key="4">
    <source>
        <dbReference type="Proteomes" id="UP000241639"/>
    </source>
</evidence>
<feature type="domain" description="HTH marR-type" evidence="2">
    <location>
        <begin position="1"/>
        <end position="141"/>
    </location>
</feature>
<dbReference type="PROSITE" id="PS50995">
    <property type="entry name" value="HTH_MARR_2"/>
    <property type="match status" value="1"/>
</dbReference>
<dbReference type="PANTHER" id="PTHR33164:SF99">
    <property type="entry name" value="MARR FAMILY REGULATORY PROTEIN"/>
    <property type="match status" value="1"/>
</dbReference>
<dbReference type="GO" id="GO:0003677">
    <property type="term" value="F:DNA binding"/>
    <property type="evidence" value="ECO:0007669"/>
    <property type="project" value="UniProtKB-KW"/>
</dbReference>
<dbReference type="Pfam" id="PF12802">
    <property type="entry name" value="MarR_2"/>
    <property type="match status" value="1"/>
</dbReference>
<proteinExistence type="predicted"/>